<name>A0A1J9SCQ1_9PEZI</name>
<evidence type="ECO:0000256" key="1">
    <source>
        <dbReference type="ARBA" id="ARBA00004123"/>
    </source>
</evidence>
<proteinExistence type="inferred from homology"/>
<reference evidence="7 8" key="1">
    <citation type="submission" date="2016-10" db="EMBL/GenBank/DDBJ databases">
        <title>Proteomics and genomics reveal pathogen-plant mechanisms compatible with a hemibiotrophic lifestyle of Diplodia corticola.</title>
        <authorList>
            <person name="Fernandes I."/>
            <person name="De Jonge R."/>
            <person name="Van De Peer Y."/>
            <person name="Devreese B."/>
            <person name="Alves A."/>
            <person name="Esteves A.C."/>
        </authorList>
    </citation>
    <scope>NUCLEOTIDE SEQUENCE [LARGE SCALE GENOMIC DNA]</scope>
    <source>
        <strain evidence="7 8">CBS 112549</strain>
    </source>
</reference>
<dbReference type="RefSeq" id="XP_020133488.1">
    <property type="nucleotide sequence ID" value="XM_020278558.1"/>
</dbReference>
<accession>A0A1J9SCQ1</accession>
<evidence type="ECO:0000256" key="6">
    <source>
        <dbReference type="ARBA" id="ARBA00023328"/>
    </source>
</evidence>
<keyword evidence="8" id="KW-1185">Reference proteome</keyword>
<dbReference type="GeneID" id="31018819"/>
<dbReference type="GO" id="GO:0031511">
    <property type="term" value="C:Mis6-Sim4 complex"/>
    <property type="evidence" value="ECO:0007669"/>
    <property type="project" value="TreeGrafter"/>
</dbReference>
<evidence type="ECO:0000256" key="3">
    <source>
        <dbReference type="ARBA" id="ARBA00007321"/>
    </source>
</evidence>
<dbReference type="EMBL" id="MNUE01000007">
    <property type="protein sequence ID" value="OJD37349.1"/>
    <property type="molecule type" value="Genomic_DNA"/>
</dbReference>
<evidence type="ECO:0000256" key="5">
    <source>
        <dbReference type="ARBA" id="ARBA00023242"/>
    </source>
</evidence>
<dbReference type="PANTHER" id="PTHR14582:SF1">
    <property type="entry name" value="CENTROMERE PROTEIN O"/>
    <property type="match status" value="1"/>
</dbReference>
<protein>
    <submittedName>
        <fullName evidence="7">Cenp-o kinetochore centromere component</fullName>
    </submittedName>
</protein>
<gene>
    <name evidence="7" type="ORF">BKCO1_7000115</name>
</gene>
<comment type="subcellular location">
    <subcellularLocation>
        <location evidence="2">Chromosome</location>
        <location evidence="2">Centromere</location>
    </subcellularLocation>
    <subcellularLocation>
        <location evidence="1">Nucleus</location>
    </subcellularLocation>
</comment>
<dbReference type="OrthoDB" id="10050372at2759"/>
<keyword evidence="6" id="KW-0137">Centromere</keyword>
<comment type="similarity">
    <text evidence="3">Belongs to the CENP-O/MCM21 family.</text>
</comment>
<dbReference type="Pfam" id="PF09496">
    <property type="entry name" value="CENP-O"/>
    <property type="match status" value="1"/>
</dbReference>
<keyword evidence="5" id="KW-0539">Nucleus</keyword>
<dbReference type="Proteomes" id="UP000183809">
    <property type="component" value="Unassembled WGS sequence"/>
</dbReference>
<evidence type="ECO:0000313" key="7">
    <source>
        <dbReference type="EMBL" id="OJD37349.1"/>
    </source>
</evidence>
<sequence>MAASPAPDSPLDSEIARMHEQIESLERRRSILSSTLLSSQNTLSRIQRANTGSHPSATGALAAIEKQQRHNLENLHRTCAGATAFRVKDPDPCAVDDGRILGVRIEVSVKGRFAAPYYLLLNRSSSGSENLRIHKHTIPPCIPLHGYAAKYLPQQDQPQDLHRLVRELRQELVSHHLRLNAVGKLRKDAGLPEDAEGASRKRKRGKDVIVDVRALDVGAKEIEINLADSTTVRVLLSKRGVVEKAVARNSDGIGRVRAVERALLAGDRRVEGIVERLTKLQDVDSRSPRRPQNTYETA</sequence>
<dbReference type="GO" id="GO:0005634">
    <property type="term" value="C:nucleus"/>
    <property type="evidence" value="ECO:0007669"/>
    <property type="project" value="UniProtKB-SubCell"/>
</dbReference>
<evidence type="ECO:0000313" key="8">
    <source>
        <dbReference type="Proteomes" id="UP000183809"/>
    </source>
</evidence>
<keyword evidence="4" id="KW-0158">Chromosome</keyword>
<dbReference type="PANTHER" id="PTHR14582">
    <property type="entry name" value="INNER KINETOCHORE SUBUNIT MAL2"/>
    <property type="match status" value="1"/>
</dbReference>
<organism evidence="7 8">
    <name type="scientific">Diplodia corticola</name>
    <dbReference type="NCBI Taxonomy" id="236234"/>
    <lineage>
        <taxon>Eukaryota</taxon>
        <taxon>Fungi</taxon>
        <taxon>Dikarya</taxon>
        <taxon>Ascomycota</taxon>
        <taxon>Pezizomycotina</taxon>
        <taxon>Dothideomycetes</taxon>
        <taxon>Dothideomycetes incertae sedis</taxon>
        <taxon>Botryosphaeriales</taxon>
        <taxon>Botryosphaeriaceae</taxon>
        <taxon>Diplodia</taxon>
    </lineage>
</organism>
<evidence type="ECO:0000256" key="2">
    <source>
        <dbReference type="ARBA" id="ARBA00004584"/>
    </source>
</evidence>
<comment type="caution">
    <text evidence="7">The sequence shown here is derived from an EMBL/GenBank/DDBJ whole genome shotgun (WGS) entry which is preliminary data.</text>
</comment>
<dbReference type="AlphaFoldDB" id="A0A1J9SCQ1"/>
<evidence type="ECO:0000256" key="4">
    <source>
        <dbReference type="ARBA" id="ARBA00022454"/>
    </source>
</evidence>
<dbReference type="InterPro" id="IPR018464">
    <property type="entry name" value="CENP-O"/>
</dbReference>